<gene>
    <name evidence="1" type="ORF">RR46_12719</name>
</gene>
<dbReference type="AlphaFoldDB" id="A0A194PVA4"/>
<proteinExistence type="predicted"/>
<evidence type="ECO:0000313" key="1">
    <source>
        <dbReference type="EMBL" id="KPI96689.1"/>
    </source>
</evidence>
<dbReference type="Proteomes" id="UP000053268">
    <property type="component" value="Unassembled WGS sequence"/>
</dbReference>
<keyword evidence="2" id="KW-1185">Reference proteome</keyword>
<reference evidence="1 2" key="1">
    <citation type="journal article" date="2015" name="Nat. Commun.">
        <title>Outbred genome sequencing and CRISPR/Cas9 gene editing in butterflies.</title>
        <authorList>
            <person name="Li X."/>
            <person name="Fan D."/>
            <person name="Zhang W."/>
            <person name="Liu G."/>
            <person name="Zhang L."/>
            <person name="Zhao L."/>
            <person name="Fang X."/>
            <person name="Chen L."/>
            <person name="Dong Y."/>
            <person name="Chen Y."/>
            <person name="Ding Y."/>
            <person name="Zhao R."/>
            <person name="Feng M."/>
            <person name="Zhu Y."/>
            <person name="Feng Y."/>
            <person name="Jiang X."/>
            <person name="Zhu D."/>
            <person name="Xiang H."/>
            <person name="Feng X."/>
            <person name="Li S."/>
            <person name="Wang J."/>
            <person name="Zhang G."/>
            <person name="Kronforst M.R."/>
            <person name="Wang W."/>
        </authorList>
    </citation>
    <scope>NUCLEOTIDE SEQUENCE [LARGE SCALE GENOMIC DNA]</scope>
    <source>
        <strain evidence="1">Ya'a_city_454_Px</strain>
        <tissue evidence="1">Whole body</tissue>
    </source>
</reference>
<protein>
    <submittedName>
        <fullName evidence="1">Uncharacterized protein</fullName>
    </submittedName>
</protein>
<accession>A0A194PVA4</accession>
<dbReference type="EMBL" id="KQ459593">
    <property type="protein sequence ID" value="KPI96689.1"/>
    <property type="molecule type" value="Genomic_DNA"/>
</dbReference>
<evidence type="ECO:0000313" key="2">
    <source>
        <dbReference type="Proteomes" id="UP000053268"/>
    </source>
</evidence>
<name>A0A194PVA4_PAPXU</name>
<sequence>MVCGCAGRSDDGCAAARLNPSPSIHARRSGVAETTKMADDYHRTIRPRPTHFADAGVNDKRCPYNALQNRSSFSKILTKNGIEKTLCSGHYHRHRLGKLVRQLATRLVDGRTASPAHRCRLLLTGLWGGGARVKGGEEQESYYHYV</sequence>
<organism evidence="1 2">
    <name type="scientific">Papilio xuthus</name>
    <name type="common">Asian swallowtail butterfly</name>
    <dbReference type="NCBI Taxonomy" id="66420"/>
    <lineage>
        <taxon>Eukaryota</taxon>
        <taxon>Metazoa</taxon>
        <taxon>Ecdysozoa</taxon>
        <taxon>Arthropoda</taxon>
        <taxon>Hexapoda</taxon>
        <taxon>Insecta</taxon>
        <taxon>Pterygota</taxon>
        <taxon>Neoptera</taxon>
        <taxon>Endopterygota</taxon>
        <taxon>Lepidoptera</taxon>
        <taxon>Glossata</taxon>
        <taxon>Ditrysia</taxon>
        <taxon>Papilionoidea</taxon>
        <taxon>Papilionidae</taxon>
        <taxon>Papilioninae</taxon>
        <taxon>Papilio</taxon>
    </lineage>
</organism>